<gene>
    <name evidence="3" type="ORF">CJJ23_02875</name>
</gene>
<dbReference type="PROSITE" id="PS00092">
    <property type="entry name" value="N6_MTASE"/>
    <property type="match status" value="1"/>
</dbReference>
<dbReference type="Pfam" id="PF07669">
    <property type="entry name" value="Eco57I"/>
    <property type="match status" value="1"/>
</dbReference>
<dbReference type="RefSeq" id="WP_095334859.1">
    <property type="nucleotide sequence ID" value="NZ_NQNY01000008.1"/>
</dbReference>
<keyword evidence="1" id="KW-0175">Coiled coil</keyword>
<dbReference type="GO" id="GO:0005524">
    <property type="term" value="F:ATP binding"/>
    <property type="evidence" value="ECO:0007669"/>
    <property type="project" value="InterPro"/>
</dbReference>
<dbReference type="GO" id="GO:0032259">
    <property type="term" value="P:methylation"/>
    <property type="evidence" value="ECO:0007669"/>
    <property type="project" value="InterPro"/>
</dbReference>
<comment type="caution">
    <text evidence="3">The sequence shown here is derived from an EMBL/GenBank/DDBJ whole genome shotgun (WGS) entry which is preliminary data.</text>
</comment>
<dbReference type="SUPFAM" id="SSF52540">
    <property type="entry name" value="P-loop containing nucleoside triphosphate hydrolases"/>
    <property type="match status" value="1"/>
</dbReference>
<dbReference type="GO" id="GO:0009007">
    <property type="term" value="F:site-specific DNA-methyltransferase (adenine-specific) activity"/>
    <property type="evidence" value="ECO:0007669"/>
    <property type="project" value="UniProtKB-EC"/>
</dbReference>
<feature type="domain" description="Helicase ATP-binding" evidence="2">
    <location>
        <begin position="183"/>
        <end position="354"/>
    </location>
</feature>
<dbReference type="PROSITE" id="PS51192">
    <property type="entry name" value="HELICASE_ATP_BIND_1"/>
    <property type="match status" value="1"/>
</dbReference>
<evidence type="ECO:0000313" key="3">
    <source>
        <dbReference type="EMBL" id="PAK21266.1"/>
    </source>
</evidence>
<dbReference type="InterPro" id="IPR027417">
    <property type="entry name" value="P-loop_NTPase"/>
</dbReference>
<dbReference type="Proteomes" id="UP000216943">
    <property type="component" value="Unassembled WGS sequence"/>
</dbReference>
<dbReference type="InterPro" id="IPR011639">
    <property type="entry name" value="MethylTrfase_TaqI-like_dom"/>
</dbReference>
<evidence type="ECO:0000259" key="2">
    <source>
        <dbReference type="PROSITE" id="PS51192"/>
    </source>
</evidence>
<dbReference type="SUPFAM" id="SSF53335">
    <property type="entry name" value="S-adenosyl-L-methionine-dependent methyltransferases"/>
    <property type="match status" value="1"/>
</dbReference>
<dbReference type="GO" id="GO:0016787">
    <property type="term" value="F:hydrolase activity"/>
    <property type="evidence" value="ECO:0007669"/>
    <property type="project" value="InterPro"/>
</dbReference>
<dbReference type="InterPro" id="IPR006935">
    <property type="entry name" value="Helicase/UvrB_N"/>
</dbReference>
<reference evidence="4" key="1">
    <citation type="submission" date="2017-08" db="EMBL/GenBank/DDBJ databases">
        <authorList>
            <person name="Alvarez-Ponce D."/>
            <person name="Weitzman C.L."/>
            <person name="Tillett R.L."/>
            <person name="Sandmeier F.C."/>
            <person name="Tracy C.R."/>
        </authorList>
    </citation>
    <scope>NUCLEOTIDE SEQUENCE [LARGE SCALE GENOMIC DNA]</scope>
    <source>
        <strain evidence="4">723</strain>
    </source>
</reference>
<dbReference type="SMART" id="SM00487">
    <property type="entry name" value="DEXDc"/>
    <property type="match status" value="1"/>
</dbReference>
<dbReference type="REBASE" id="265899">
    <property type="entry name" value="Mag723ORF2870P"/>
</dbReference>
<dbReference type="OrthoDB" id="9813673at2"/>
<dbReference type="InterPro" id="IPR029063">
    <property type="entry name" value="SAM-dependent_MTases_sf"/>
</dbReference>
<evidence type="ECO:0000256" key="1">
    <source>
        <dbReference type="SAM" id="Coils"/>
    </source>
</evidence>
<feature type="coiled-coil region" evidence="1">
    <location>
        <begin position="712"/>
        <end position="744"/>
    </location>
</feature>
<organism evidence="3 4">
    <name type="scientific">Mycoplasmopsis agassizii</name>
    <dbReference type="NCBI Taxonomy" id="33922"/>
    <lineage>
        <taxon>Bacteria</taxon>
        <taxon>Bacillati</taxon>
        <taxon>Mycoplasmatota</taxon>
        <taxon>Mycoplasmoidales</taxon>
        <taxon>Metamycoplasmataceae</taxon>
        <taxon>Mycoplasmopsis</taxon>
    </lineage>
</organism>
<sequence length="1346" mass="157117">MEFINNKFENVSEYNLIYIFRINDKAHKGALKIGETTIKTDKHYSQLNENCADLNYAAKKRIDQYTLTAGIKYELLHTEIAVYNDIDKADIKDKELKNFIFRDHDVHKVLLRSGINKKGFYNNKSKEWFECKLEIAIKAIKTVKERKSSLDNKEVCTNYWDPIDFRPEQLEAIETTVKRFKKSIESGLKARMLWNAKMRFGKTVSALEVVKKLSFSRTIIISHRPVVKSGWKDDFSKVFNRNNDYEYGSKEEGKTFDELNSSNKKFIYFSSMQDLRGSKGAGGKHEKNDAIFESNWDFLIIDEAHEGIRSSKGKDVIELIEKNNPYIKKLELSGTAFGIIDNYTKDEIFTWDYIMEQEAKSNWIINNFGDHNPYWDLPKLNIYTYSLDKIFTKFIAWEDKAFNFSEFFRTWTGDVNKDNKKIPDHQMEGDFVYEKDIKSFLNLISKTSKESNYPFSTKKYQEMFKHTLWMLPGVKEAKALSKLLKEHEIFGQFEIVNVAGDGDEEINTSEALNEVKKAIKKSKKSAGTITLSCGRLTTGVTIPEWTAVLMLYGKYSTSAIQYLQTIFRVQSPGEIEGKLKTNCYVFDFAPDRALKLYAEWFENSLSINDDETTLDIKKGKFLNFVPFIAIDGSSMTKYNESNMYQALKKVYAEQVVRSGFDNKKLYNDQLLKLDNIEYEKFKELQKIVGNSSKKNDNKDVIINNQGLNKEELERIKKLRNKRKKDLTDAEKEELKKLNDAYEKRRKAISILRGISVRIPLMVFGAEIPIEDDITIEKFPDLVDDVSWEEFMPNRVTKEMFKEFSKYYDAYVFSSAVKKIRIETKIADELEPLERVKKISELFATFKNPDKETVLTPWRVVNMHMSRTIGGYNFYDQYFNNTLTTPLLIKKRDITDYIFHTENRQVLDINSKTGLYPLYLAYSFYMYRLSNLGNKETSQEQKLLIWDDIVEKNIYAICKTPMAKSITKRTLVGYRNKKINAQVVEDIIKRMKDKNEINNLANELNKKVFWNKEGNDKMKFNAIVGNPPYHIIRQVNTDKDTVTTIYHLFYLASLRMNPNYVSMIIPSRWMTGGKGLDDFRRQMFSKKSFITIHDHFETTDCFANVEIKGGVCYFLASPDYADKIDYYFYKDGEVSHSKRKMDELDLDLHIRDSKGVGIVKKIVTRDDFKTFESIVSVRKPFGIESNFSDYVDTHTHTHTIKIYGWRDSKPYTGYISKHSIKRNIEIAYKWKVIISKASGVGNISTDKIIPKVINNNSVATETYLVLGEFNNEKQADNLASYINTKFFHFLLGQIKNTQNMTRKEFKLIPLVNFRENWNDQKLYKKFGLTQNEIEIIESSVWPENKTK</sequence>
<evidence type="ECO:0000313" key="4">
    <source>
        <dbReference type="Proteomes" id="UP000216943"/>
    </source>
</evidence>
<dbReference type="Pfam" id="PF04851">
    <property type="entry name" value="ResIII"/>
    <property type="match status" value="1"/>
</dbReference>
<name>A0A269TJR1_9BACT</name>
<dbReference type="EMBL" id="NQNY01000008">
    <property type="protein sequence ID" value="PAK21266.1"/>
    <property type="molecule type" value="Genomic_DNA"/>
</dbReference>
<dbReference type="GO" id="GO:0006304">
    <property type="term" value="P:DNA modification"/>
    <property type="evidence" value="ECO:0007669"/>
    <property type="project" value="InterPro"/>
</dbReference>
<accession>A0A269TJR1</accession>
<dbReference type="InterPro" id="IPR014001">
    <property type="entry name" value="Helicase_ATP-bd"/>
</dbReference>
<dbReference type="Gene3D" id="3.40.50.150">
    <property type="entry name" value="Vaccinia Virus protein VP39"/>
    <property type="match status" value="1"/>
</dbReference>
<proteinExistence type="predicted"/>
<protein>
    <recommendedName>
        <fullName evidence="2">Helicase ATP-binding domain-containing protein</fullName>
    </recommendedName>
</protein>
<dbReference type="InterPro" id="IPR002052">
    <property type="entry name" value="DNA_methylase_N6_adenine_CS"/>
</dbReference>
<dbReference type="GO" id="GO:0003677">
    <property type="term" value="F:DNA binding"/>
    <property type="evidence" value="ECO:0007669"/>
    <property type="project" value="InterPro"/>
</dbReference>
<dbReference type="Gene3D" id="3.40.50.300">
    <property type="entry name" value="P-loop containing nucleotide triphosphate hydrolases"/>
    <property type="match status" value="1"/>
</dbReference>